<feature type="transmembrane region" description="Helical" evidence="1">
    <location>
        <begin position="204"/>
        <end position="226"/>
    </location>
</feature>
<feature type="transmembrane region" description="Helical" evidence="1">
    <location>
        <begin position="136"/>
        <end position="157"/>
    </location>
</feature>
<name>A0ABY6HN59_9ARCH</name>
<evidence type="ECO:0000256" key="1">
    <source>
        <dbReference type="SAM" id="Phobius"/>
    </source>
</evidence>
<evidence type="ECO:0008006" key="4">
    <source>
        <dbReference type="Google" id="ProtNLM"/>
    </source>
</evidence>
<organism evidence="2 3">
    <name type="scientific">Candidatus Lokiarchaeum ossiferum</name>
    <dbReference type="NCBI Taxonomy" id="2951803"/>
    <lineage>
        <taxon>Archaea</taxon>
        <taxon>Promethearchaeati</taxon>
        <taxon>Promethearchaeota</taxon>
        <taxon>Promethearchaeia</taxon>
        <taxon>Promethearchaeales</taxon>
        <taxon>Promethearchaeaceae</taxon>
        <taxon>Candidatus Lokiarchaeum</taxon>
    </lineage>
</organism>
<protein>
    <recommendedName>
        <fullName evidence="4">Histidine kinase N-terminal 7TM region domain-containing protein</fullName>
    </recommendedName>
</protein>
<feature type="transmembrane region" description="Helical" evidence="1">
    <location>
        <begin position="68"/>
        <end position="88"/>
    </location>
</feature>
<sequence length="240" mass="27387">MNYFNFILKLIIIIAALVCAILIIKKDSLYLGNRLMAVAMVLFLFYTLGIFLYDLIESEWAVQLFLRISMISAILGANLIYFSMQCLVNSSHWFNQKRNWIPHFFIVFIYSIYIISIDFITFSLLPDGGVNVQISLLPTAIMGIGMLFYLGSSLYFVNKYGIKKTSGIQQQKMKIFSMGIISGILSIFMSIFSQLPFFTDATGSLFDILFFMILAFSLMVLTLGFIKKGKNDTKESRENN</sequence>
<feature type="transmembrane region" description="Helical" evidence="1">
    <location>
        <begin position="6"/>
        <end position="24"/>
    </location>
</feature>
<feature type="transmembrane region" description="Helical" evidence="1">
    <location>
        <begin position="100"/>
        <end position="124"/>
    </location>
</feature>
<keyword evidence="1" id="KW-1133">Transmembrane helix</keyword>
<proteinExistence type="predicted"/>
<dbReference type="Proteomes" id="UP001208689">
    <property type="component" value="Chromosome"/>
</dbReference>
<evidence type="ECO:0000313" key="2">
    <source>
        <dbReference type="EMBL" id="UYP43837.1"/>
    </source>
</evidence>
<gene>
    <name evidence="2" type="ORF">NEF87_000122</name>
</gene>
<keyword evidence="3" id="KW-1185">Reference proteome</keyword>
<reference evidence="2" key="1">
    <citation type="submission" date="2022-09" db="EMBL/GenBank/DDBJ databases">
        <title>Actin cytoskeleton and complex cell architecture in an #Asgard archaeon.</title>
        <authorList>
            <person name="Ponce Toledo R.I."/>
            <person name="Schleper C."/>
            <person name="Rodrigues Oliveira T."/>
            <person name="Wollweber F."/>
            <person name="Xu J."/>
            <person name="Rittmann S."/>
            <person name="Klingl A."/>
            <person name="Pilhofer M."/>
        </authorList>
    </citation>
    <scope>NUCLEOTIDE SEQUENCE</scope>
    <source>
        <strain evidence="2">B-35</strain>
    </source>
</reference>
<dbReference type="EMBL" id="CP104013">
    <property type="protein sequence ID" value="UYP43837.1"/>
    <property type="molecule type" value="Genomic_DNA"/>
</dbReference>
<keyword evidence="1" id="KW-0472">Membrane</keyword>
<feature type="transmembrane region" description="Helical" evidence="1">
    <location>
        <begin position="178"/>
        <end position="198"/>
    </location>
</feature>
<accession>A0ABY6HN59</accession>
<evidence type="ECO:0000313" key="3">
    <source>
        <dbReference type="Proteomes" id="UP001208689"/>
    </source>
</evidence>
<feature type="transmembrane region" description="Helical" evidence="1">
    <location>
        <begin position="36"/>
        <end position="56"/>
    </location>
</feature>
<keyword evidence="1" id="KW-0812">Transmembrane</keyword>